<accession>A0A0F8XQP0</accession>
<comment type="caution">
    <text evidence="1">The sequence shown here is derived from an EMBL/GenBank/DDBJ whole genome shotgun (WGS) entry which is preliminary data.</text>
</comment>
<reference evidence="1" key="1">
    <citation type="journal article" date="2015" name="Nature">
        <title>Complex archaea that bridge the gap between prokaryotes and eukaryotes.</title>
        <authorList>
            <person name="Spang A."/>
            <person name="Saw J.H."/>
            <person name="Jorgensen S.L."/>
            <person name="Zaremba-Niedzwiedzka K."/>
            <person name="Martijn J."/>
            <person name="Lind A.E."/>
            <person name="van Eijk R."/>
            <person name="Schleper C."/>
            <person name="Guy L."/>
            <person name="Ettema T.J."/>
        </authorList>
    </citation>
    <scope>NUCLEOTIDE SEQUENCE</scope>
</reference>
<organism evidence="1">
    <name type="scientific">marine sediment metagenome</name>
    <dbReference type="NCBI Taxonomy" id="412755"/>
    <lineage>
        <taxon>unclassified sequences</taxon>
        <taxon>metagenomes</taxon>
        <taxon>ecological metagenomes</taxon>
    </lineage>
</organism>
<name>A0A0F8XQP0_9ZZZZ</name>
<gene>
    <name evidence="1" type="ORF">LCGC14_2915310</name>
</gene>
<evidence type="ECO:0000313" key="1">
    <source>
        <dbReference type="EMBL" id="KKK71298.1"/>
    </source>
</evidence>
<dbReference type="EMBL" id="LAZR01057803">
    <property type="protein sequence ID" value="KKK71298.1"/>
    <property type="molecule type" value="Genomic_DNA"/>
</dbReference>
<dbReference type="AlphaFoldDB" id="A0A0F8XQP0"/>
<protein>
    <submittedName>
        <fullName evidence="1">Uncharacterized protein</fullName>
    </submittedName>
</protein>
<proteinExistence type="predicted"/>
<sequence>MATGYTDMDYDVMERLQGEELDRLREVLVYILMKDTEIDVDEVYSLVFQNGASITWH</sequence>